<dbReference type="AlphaFoldDB" id="X1P233"/>
<accession>X1P233</accession>
<keyword evidence="1" id="KW-0472">Membrane</keyword>
<evidence type="ECO:0000313" key="2">
    <source>
        <dbReference type="EMBL" id="GAI50387.1"/>
    </source>
</evidence>
<proteinExistence type="predicted"/>
<evidence type="ECO:0000256" key="1">
    <source>
        <dbReference type="SAM" id="Phobius"/>
    </source>
</evidence>
<comment type="caution">
    <text evidence="2">The sequence shown here is derived from an EMBL/GenBank/DDBJ whole genome shotgun (WGS) entry which is preliminary data.</text>
</comment>
<keyword evidence="1" id="KW-1133">Transmembrane helix</keyword>
<organism evidence="2">
    <name type="scientific">marine sediment metagenome</name>
    <dbReference type="NCBI Taxonomy" id="412755"/>
    <lineage>
        <taxon>unclassified sequences</taxon>
        <taxon>metagenomes</taxon>
        <taxon>ecological metagenomes</taxon>
    </lineage>
</organism>
<dbReference type="EMBL" id="BARV01037398">
    <property type="protein sequence ID" value="GAI50387.1"/>
    <property type="molecule type" value="Genomic_DNA"/>
</dbReference>
<gene>
    <name evidence="2" type="ORF">S06H3_57860</name>
</gene>
<feature type="non-terminal residue" evidence="2">
    <location>
        <position position="136"/>
    </location>
</feature>
<reference evidence="2" key="1">
    <citation type="journal article" date="2014" name="Front. Microbiol.">
        <title>High frequency of phylogenetically diverse reductive dehalogenase-homologous genes in deep subseafloor sedimentary metagenomes.</title>
        <authorList>
            <person name="Kawai M."/>
            <person name="Futagami T."/>
            <person name="Toyoda A."/>
            <person name="Takaki Y."/>
            <person name="Nishi S."/>
            <person name="Hori S."/>
            <person name="Arai W."/>
            <person name="Tsubouchi T."/>
            <person name="Morono Y."/>
            <person name="Uchiyama I."/>
            <person name="Ito T."/>
            <person name="Fujiyama A."/>
            <person name="Inagaki F."/>
            <person name="Takami H."/>
        </authorList>
    </citation>
    <scope>NUCLEOTIDE SEQUENCE</scope>
    <source>
        <strain evidence="2">Expedition CK06-06</strain>
    </source>
</reference>
<protein>
    <submittedName>
        <fullName evidence="2">Uncharacterized protein</fullName>
    </submittedName>
</protein>
<sequence>MEQKQKDKLADNLPACAVEFIKLVIRKMRYRKKVRQDVQAELSAHFEDELKDCATDEEKAQKAQQLIAGFGDVKLLAVLLRRAKKRCRPLWRTVVARTFQTVGVLIVCFVIYVVWFLTGKPVITTDYVAELNRIVR</sequence>
<name>X1P233_9ZZZZ</name>
<feature type="transmembrane region" description="Helical" evidence="1">
    <location>
        <begin position="94"/>
        <end position="117"/>
    </location>
</feature>
<keyword evidence="1" id="KW-0812">Transmembrane</keyword>